<evidence type="ECO:0000256" key="1">
    <source>
        <dbReference type="SAM" id="MobiDB-lite"/>
    </source>
</evidence>
<dbReference type="InterPro" id="IPR053959">
    <property type="entry name" value="YvlB/LiaX_N"/>
</dbReference>
<gene>
    <name evidence="3" type="ORF">ENQ20_14035</name>
</gene>
<protein>
    <recommendedName>
        <fullName evidence="2">YvlB/LiaX N-terminal domain-containing protein</fullName>
    </recommendedName>
</protein>
<dbReference type="EMBL" id="DSMG01000144">
    <property type="protein sequence ID" value="HDX32586.1"/>
    <property type="molecule type" value="Genomic_DNA"/>
</dbReference>
<proteinExistence type="predicted"/>
<feature type="region of interest" description="Disordered" evidence="1">
    <location>
        <begin position="331"/>
        <end position="376"/>
    </location>
</feature>
<comment type="caution">
    <text evidence="3">The sequence shown here is derived from an EMBL/GenBank/DDBJ whole genome shotgun (WGS) entry which is preliminary data.</text>
</comment>
<reference evidence="3" key="1">
    <citation type="journal article" date="2020" name="mSystems">
        <title>Genome- and Community-Level Interaction Insights into Carbon Utilization and Element Cycling Functions of Hydrothermarchaeota in Hydrothermal Sediment.</title>
        <authorList>
            <person name="Zhou Z."/>
            <person name="Liu Y."/>
            <person name="Xu W."/>
            <person name="Pan J."/>
            <person name="Luo Z.H."/>
            <person name="Li M."/>
        </authorList>
    </citation>
    <scope>NUCLEOTIDE SEQUENCE [LARGE SCALE GENOMIC DNA]</scope>
    <source>
        <strain evidence="3">SpSt-289</strain>
    </source>
</reference>
<dbReference type="AlphaFoldDB" id="A0A7C1JLJ0"/>
<organism evidence="3">
    <name type="scientific">Caldilinea aerophila</name>
    <dbReference type="NCBI Taxonomy" id="133453"/>
    <lineage>
        <taxon>Bacteria</taxon>
        <taxon>Bacillati</taxon>
        <taxon>Chloroflexota</taxon>
        <taxon>Caldilineae</taxon>
        <taxon>Caldilineales</taxon>
        <taxon>Caldilineaceae</taxon>
        <taxon>Caldilinea</taxon>
    </lineage>
</organism>
<evidence type="ECO:0000313" key="3">
    <source>
        <dbReference type="EMBL" id="HDX32586.1"/>
    </source>
</evidence>
<feature type="domain" description="YvlB/LiaX N-terminal" evidence="2">
    <location>
        <begin position="371"/>
        <end position="402"/>
    </location>
</feature>
<name>A0A7C1JLJ0_9CHLR</name>
<feature type="compositionally biased region" description="Low complexity" evidence="1">
    <location>
        <begin position="356"/>
        <end position="367"/>
    </location>
</feature>
<evidence type="ECO:0000259" key="2">
    <source>
        <dbReference type="Pfam" id="PF22746"/>
    </source>
</evidence>
<sequence length="403" mass="44242">MSVSRLFQIGPTPTLIVRNVSGNLSVSGWDRPEVQVRTRGEAEDLRIEENIEALTIFCEEDLWLRVPVQSMLTIEKAEANVSINLLLGSLRIGSVEGNVSLHSVSAVEIDHIEGNLTARLVAGDLHVHVVEGSVQIGKAAGDVQLDKIEGNLGLEEIGGDIQARVEGSARVRTPLAPGQQCIVQAEGNILCEVPRDVGAVFSLKAEGTIRVTDLGENHKVVAGEIVFEREPAQARLTLMAEGNIHLRGVQLRPIDEKEFVSTIEEELTLRAAELTQQISEQIEAQVHELARQLDSRLAQLNVDETLSVSIQERIQAAMRRAEERLTEALRRMEQRTQERESRRRKGGWPSSPTPAAPSASSRPKSSPVTEEERMMILRMVEQGKLSVEQAEQLLAALSSGKQG</sequence>
<feature type="compositionally biased region" description="Basic and acidic residues" evidence="1">
    <location>
        <begin position="331"/>
        <end position="341"/>
    </location>
</feature>
<dbReference type="Pfam" id="PF22746">
    <property type="entry name" value="SHOCT-like_DUF2089-C"/>
    <property type="match status" value="1"/>
</dbReference>
<accession>A0A7C1JLJ0</accession>